<feature type="signal peptide" evidence="1">
    <location>
        <begin position="1"/>
        <end position="23"/>
    </location>
</feature>
<feature type="chain" id="PRO_5041464330" evidence="1">
    <location>
        <begin position="24"/>
        <end position="799"/>
    </location>
</feature>
<comment type="caution">
    <text evidence="2">The sequence shown here is derived from an EMBL/GenBank/DDBJ whole genome shotgun (WGS) entry which is preliminary data.</text>
</comment>
<gene>
    <name evidence="2" type="ORF">QR680_006994</name>
</gene>
<keyword evidence="1" id="KW-0732">Signal</keyword>
<accession>A0AA39HYF0</accession>
<reference evidence="2" key="1">
    <citation type="submission" date="2023-06" db="EMBL/GenBank/DDBJ databases">
        <title>Genomic analysis of the entomopathogenic nematode Steinernema hermaphroditum.</title>
        <authorList>
            <person name="Schwarz E.M."/>
            <person name="Heppert J.K."/>
            <person name="Baniya A."/>
            <person name="Schwartz H.T."/>
            <person name="Tan C.-H."/>
            <person name="Antoshechkin I."/>
            <person name="Sternberg P.W."/>
            <person name="Goodrich-Blair H."/>
            <person name="Dillman A.R."/>
        </authorList>
    </citation>
    <scope>NUCLEOTIDE SEQUENCE</scope>
    <source>
        <strain evidence="2">PS9179</strain>
        <tissue evidence="2">Whole animal</tissue>
    </source>
</reference>
<proteinExistence type="predicted"/>
<evidence type="ECO:0000313" key="3">
    <source>
        <dbReference type="Proteomes" id="UP001175271"/>
    </source>
</evidence>
<dbReference type="EMBL" id="JAUCMV010000003">
    <property type="protein sequence ID" value="KAK0413790.1"/>
    <property type="molecule type" value="Genomic_DNA"/>
</dbReference>
<sequence length="799" mass="91439">MATKSVLLSGLLLCVLFLSVAFGSNDDDLCIHSWVKKHSENKMRSTFFPEDFLKMFYSTDSQNWSSTDMFSGDDELKVLTHYTSSKPYCLYFKSIDEMLKDVMYSNDLLHSVLLNKTIFDTLSFHKSVVEVCSKPGAEEAGIGHVKLLSKVGEGIRRAKWVKVKWYCCRPAHCGKTIDEIETRMLTMLLPVNYQPKKSNFYGNYTAGAHLKKRSISPCFDIYGERYEFATPHYDTPVCPVYAFYDAKSPSYEFNHGMSRKRSALNEMWKTCLLDSKSTNNICFWDYKGLHDPVELKCCCRNDLEGCTYKLSNRRQYTRCFQFEGYIHSNGQFKQTYDRGEPYSAASADACFMTLRFFGLVGNQMEFQSGAATRERDQRCLRMLHERNVSIYCEVELDDIQCPFDMQSKLSTKFTRYCCCRGTDLCNLAYAREIVIGMNKTVWKEMSTSNQFESQNIALKKCPANPNEYLYTEKGCVQYHLPNYERLNLIENHNFHVKDYVEYGKFSKCTLLEIELTKNAFTGKTSGGEKCADLAGERKIVGMLNNTLFVLRCKCSGGKICNFNVNSPEVRAIDTRSQCNEGRSVESDLVNIKLHEDSEPSYCAAFMGTQSGMTMRVLTGISQSQLINSSSAYVTRGIDAGCYMEPSATGLVVMCICESREHKPCNDVTFLNKVSSMYHGRSRTEVSSDDEALECQFDDNREVCYRPGCFLTMERNRTKSGCIHRSANLETQDRYERRLCLTTGMQNDCKIIVPTKGTQKEVHILCCCNGRLNCKSEEFNEKLRLELSNLNDLMKDWKLL</sequence>
<organism evidence="2 3">
    <name type="scientific">Steinernema hermaphroditum</name>
    <dbReference type="NCBI Taxonomy" id="289476"/>
    <lineage>
        <taxon>Eukaryota</taxon>
        <taxon>Metazoa</taxon>
        <taxon>Ecdysozoa</taxon>
        <taxon>Nematoda</taxon>
        <taxon>Chromadorea</taxon>
        <taxon>Rhabditida</taxon>
        <taxon>Tylenchina</taxon>
        <taxon>Panagrolaimomorpha</taxon>
        <taxon>Strongyloidoidea</taxon>
        <taxon>Steinernematidae</taxon>
        <taxon>Steinernema</taxon>
    </lineage>
</organism>
<name>A0AA39HYF0_9BILA</name>
<protein>
    <submittedName>
        <fullName evidence="2">Uncharacterized protein</fullName>
    </submittedName>
</protein>
<keyword evidence="3" id="KW-1185">Reference proteome</keyword>
<dbReference type="AlphaFoldDB" id="A0AA39HYF0"/>
<dbReference type="Proteomes" id="UP001175271">
    <property type="component" value="Unassembled WGS sequence"/>
</dbReference>
<evidence type="ECO:0000256" key="1">
    <source>
        <dbReference type="SAM" id="SignalP"/>
    </source>
</evidence>
<evidence type="ECO:0000313" key="2">
    <source>
        <dbReference type="EMBL" id="KAK0413790.1"/>
    </source>
</evidence>